<keyword evidence="9" id="KW-1185">Reference proteome</keyword>
<dbReference type="InterPro" id="IPR036388">
    <property type="entry name" value="WH-like_DNA-bd_sf"/>
</dbReference>
<dbReference type="GO" id="GO:0003677">
    <property type="term" value="F:DNA binding"/>
    <property type="evidence" value="ECO:0007669"/>
    <property type="project" value="UniProtKB-KW"/>
</dbReference>
<reference evidence="8 9" key="1">
    <citation type="submission" date="2018-06" db="EMBL/GenBank/DDBJ databases">
        <authorList>
            <person name="Strepis N."/>
        </authorList>
    </citation>
    <scope>NUCLEOTIDE SEQUENCE [LARGE SCALE GENOMIC DNA]</scope>
    <source>
        <strain evidence="8">LUCI</strain>
    </source>
</reference>
<dbReference type="AlphaFoldDB" id="A0A498RBP2"/>
<dbReference type="Pfam" id="PF09182">
    <property type="entry name" value="PuR_N"/>
    <property type="match status" value="1"/>
</dbReference>
<dbReference type="InterPro" id="IPR000836">
    <property type="entry name" value="PRTase_dom"/>
</dbReference>
<dbReference type="OrthoDB" id="4213751at2"/>
<dbReference type="PANTHER" id="PTHR43864:SF2">
    <property type="entry name" value="PUR OPERON REPRESSOR"/>
    <property type="match status" value="1"/>
</dbReference>
<dbReference type="GO" id="GO:0045982">
    <property type="term" value="P:negative regulation of purine nucleobase metabolic process"/>
    <property type="evidence" value="ECO:0007669"/>
    <property type="project" value="InterPro"/>
</dbReference>
<gene>
    <name evidence="8" type="ORF">LUCI_1794</name>
</gene>
<evidence type="ECO:0000256" key="1">
    <source>
        <dbReference type="ARBA" id="ARBA00011738"/>
    </source>
</evidence>
<feature type="domain" description="Bacterial purine repressor N-terminal" evidence="7">
    <location>
        <begin position="5"/>
        <end position="74"/>
    </location>
</feature>
<evidence type="ECO:0000313" key="9">
    <source>
        <dbReference type="Proteomes" id="UP000277811"/>
    </source>
</evidence>
<dbReference type="Gene3D" id="3.40.50.2020">
    <property type="match status" value="1"/>
</dbReference>
<comment type="similarity">
    <text evidence="5">Belongs to the purine/pyrimidine phosphoribosyltransferase family. PurR subfamily.</text>
</comment>
<keyword evidence="3 8" id="KW-0238">DNA-binding</keyword>
<dbReference type="InterPro" id="IPR010078">
    <property type="entry name" value="PurR_Bsub"/>
</dbReference>
<keyword evidence="2" id="KW-0805">Transcription regulation</keyword>
<evidence type="ECO:0000259" key="7">
    <source>
        <dbReference type="Pfam" id="PF09182"/>
    </source>
</evidence>
<evidence type="ECO:0000259" key="6">
    <source>
        <dbReference type="Pfam" id="PF00156"/>
    </source>
</evidence>
<keyword evidence="8" id="KW-0808">Transferase</keyword>
<dbReference type="InterPro" id="IPR015265">
    <property type="entry name" value="PuR_N"/>
</dbReference>
<feature type="domain" description="Phosphoribosyltransferase" evidence="6">
    <location>
        <begin position="128"/>
        <end position="245"/>
    </location>
</feature>
<dbReference type="GO" id="GO:0016740">
    <property type="term" value="F:transferase activity"/>
    <property type="evidence" value="ECO:0007669"/>
    <property type="project" value="UniProtKB-KW"/>
</dbReference>
<organism evidence="8 9">
    <name type="scientific">Lucifera butyrica</name>
    <dbReference type="NCBI Taxonomy" id="1351585"/>
    <lineage>
        <taxon>Bacteria</taxon>
        <taxon>Bacillati</taxon>
        <taxon>Bacillota</taxon>
        <taxon>Negativicutes</taxon>
        <taxon>Veillonellales</taxon>
        <taxon>Veillonellaceae</taxon>
        <taxon>Lucifera</taxon>
    </lineage>
</organism>
<sequence length="271" mass="29675">MEKVRRMERVVALTKLLVDNPCHLFSLTQFSDMFGTAKSTLSEDMVTIRDGLGRCGFGTLETVAGAAGGVRFLPYRSGDGTNRLLTELATKLATPDRMIPGGFLYMLDILFTSSLMVQVGEIFMTKFHRKSPDYIMTVETKGIPLAFMTARAFNLPLVMVRRDAKVTEGSTVSINYVTGSSKRIQTMSLPKRAIRPGSKVLIIDDFMKAGGTARGMIDLAGEVGADVVGTGVLVATAEPQKKLVEDYLALLILHDMEEHTKTIDIRPAFTD</sequence>
<dbReference type="SUPFAM" id="SSF53271">
    <property type="entry name" value="PRTase-like"/>
    <property type="match status" value="1"/>
</dbReference>
<dbReference type="InterPro" id="IPR050118">
    <property type="entry name" value="Pur/Pyrimidine_PRTase"/>
</dbReference>
<dbReference type="SUPFAM" id="SSF46785">
    <property type="entry name" value="Winged helix' DNA-binding domain"/>
    <property type="match status" value="1"/>
</dbReference>
<dbReference type="GO" id="GO:0045892">
    <property type="term" value="P:negative regulation of DNA-templated transcription"/>
    <property type="evidence" value="ECO:0007669"/>
    <property type="project" value="InterPro"/>
</dbReference>
<dbReference type="Proteomes" id="UP000277811">
    <property type="component" value="Unassembled WGS sequence"/>
</dbReference>
<dbReference type="CDD" id="cd06223">
    <property type="entry name" value="PRTases_typeI"/>
    <property type="match status" value="1"/>
</dbReference>
<name>A0A498RBP2_9FIRM</name>
<dbReference type="NCBIfam" id="TIGR01743">
    <property type="entry name" value="purR_Bsub"/>
    <property type="match status" value="1"/>
</dbReference>
<evidence type="ECO:0000313" key="8">
    <source>
        <dbReference type="EMBL" id="VBB06558.1"/>
    </source>
</evidence>
<proteinExistence type="inferred from homology"/>
<protein>
    <submittedName>
        <fullName evidence="8">Repressor operon pur transcription purine transcriptional purr regulation dna-binding glycosyltransferase</fullName>
    </submittedName>
</protein>
<accession>A0A498RBP2</accession>
<dbReference type="RefSeq" id="WP_122627502.1">
    <property type="nucleotide sequence ID" value="NZ_UPPP01000065.1"/>
</dbReference>
<dbReference type="InterPro" id="IPR036390">
    <property type="entry name" value="WH_DNA-bd_sf"/>
</dbReference>
<evidence type="ECO:0000256" key="2">
    <source>
        <dbReference type="ARBA" id="ARBA00023015"/>
    </source>
</evidence>
<dbReference type="EMBL" id="UPPP01000065">
    <property type="protein sequence ID" value="VBB06558.1"/>
    <property type="molecule type" value="Genomic_DNA"/>
</dbReference>
<keyword evidence="4" id="KW-0804">Transcription</keyword>
<comment type="subunit">
    <text evidence="1">Homodimer.</text>
</comment>
<dbReference type="Pfam" id="PF00156">
    <property type="entry name" value="Pribosyltran"/>
    <property type="match status" value="1"/>
</dbReference>
<dbReference type="Gene3D" id="1.10.10.10">
    <property type="entry name" value="Winged helix-like DNA-binding domain superfamily/Winged helix DNA-binding domain"/>
    <property type="match status" value="1"/>
</dbReference>
<evidence type="ECO:0000256" key="3">
    <source>
        <dbReference type="ARBA" id="ARBA00023125"/>
    </source>
</evidence>
<dbReference type="InterPro" id="IPR029057">
    <property type="entry name" value="PRTase-like"/>
</dbReference>
<evidence type="ECO:0000256" key="4">
    <source>
        <dbReference type="ARBA" id="ARBA00023163"/>
    </source>
</evidence>
<dbReference type="PANTHER" id="PTHR43864">
    <property type="entry name" value="HYPOXANTHINE/GUANINE PHOSPHORIBOSYLTRANSFERASE"/>
    <property type="match status" value="1"/>
</dbReference>
<evidence type="ECO:0000256" key="5">
    <source>
        <dbReference type="ARBA" id="ARBA00049656"/>
    </source>
</evidence>